<keyword evidence="2" id="KW-0131">Cell cycle</keyword>
<keyword evidence="1" id="KW-1133">Transmembrane helix</keyword>
<dbReference type="GO" id="GO:0051301">
    <property type="term" value="P:cell division"/>
    <property type="evidence" value="ECO:0007669"/>
    <property type="project" value="UniProtKB-KW"/>
</dbReference>
<keyword evidence="3" id="KW-1185">Reference proteome</keyword>
<reference evidence="2" key="1">
    <citation type="submission" date="2023-06" db="EMBL/GenBank/DDBJ databases">
        <title>Cytophagales bacterium Strain LB-30, isolated from soil.</title>
        <authorList>
            <person name="Liu B."/>
        </authorList>
    </citation>
    <scope>NUCLEOTIDE SEQUENCE</scope>
    <source>
        <strain evidence="2">LB-30</strain>
    </source>
</reference>
<feature type="transmembrane region" description="Helical" evidence="1">
    <location>
        <begin position="12"/>
        <end position="29"/>
    </location>
</feature>
<accession>A0ABT8F229</accession>
<organism evidence="2 3">
    <name type="scientific">Shiella aurantiaca</name>
    <dbReference type="NCBI Taxonomy" id="3058365"/>
    <lineage>
        <taxon>Bacteria</taxon>
        <taxon>Pseudomonadati</taxon>
        <taxon>Bacteroidota</taxon>
        <taxon>Cytophagia</taxon>
        <taxon>Cytophagales</taxon>
        <taxon>Shiellaceae</taxon>
        <taxon>Shiella</taxon>
    </lineage>
</organism>
<name>A0ABT8F229_9BACT</name>
<dbReference type="Proteomes" id="UP001168552">
    <property type="component" value="Unassembled WGS sequence"/>
</dbReference>
<keyword evidence="1" id="KW-0812">Transmembrane</keyword>
<evidence type="ECO:0000256" key="1">
    <source>
        <dbReference type="SAM" id="Phobius"/>
    </source>
</evidence>
<proteinExistence type="predicted"/>
<dbReference type="EMBL" id="JAUHJS010000001">
    <property type="protein sequence ID" value="MDN4164423.1"/>
    <property type="molecule type" value="Genomic_DNA"/>
</dbReference>
<sequence>MSKWKDIGKNKWLRIIPALLILVASISFVQKKQQAKVCQQLFIDIEDQYDNYYLTEEDVRSLLTAKGRDKLIGTDMSAINLRELERRVEENLFVRKADVYKDLKGNIMVNVKQRRPMARFSRGGDDFYLTNDGLVVPISSRYSSRVPIISGTFSRKIKPGDFMQNEHGKAIFELLNYINASEFWRAQISELDIDSKGKITLYPQVGKQKIEFGKAEGFEEKFNKLSLFYEQILPRKGWNAYTRVSVQFEGQIVCE</sequence>
<dbReference type="RefSeq" id="WP_320002948.1">
    <property type="nucleotide sequence ID" value="NZ_JAUHJS010000001.1"/>
</dbReference>
<gene>
    <name evidence="2" type="ORF">QWY31_02865</name>
</gene>
<keyword evidence="1" id="KW-0472">Membrane</keyword>
<evidence type="ECO:0000313" key="3">
    <source>
        <dbReference type="Proteomes" id="UP001168552"/>
    </source>
</evidence>
<evidence type="ECO:0000313" key="2">
    <source>
        <dbReference type="EMBL" id="MDN4164423.1"/>
    </source>
</evidence>
<protein>
    <submittedName>
        <fullName evidence="2">Cell division protein FtsQ/DivIB</fullName>
    </submittedName>
</protein>
<comment type="caution">
    <text evidence="2">The sequence shown here is derived from an EMBL/GenBank/DDBJ whole genome shotgun (WGS) entry which is preliminary data.</text>
</comment>
<keyword evidence="2" id="KW-0132">Cell division</keyword>